<dbReference type="EMBL" id="CASHSV030000311">
    <property type="protein sequence ID" value="CAJ2658643.1"/>
    <property type="molecule type" value="Genomic_DNA"/>
</dbReference>
<protein>
    <submittedName>
        <fullName evidence="1">Uncharacterized protein</fullName>
    </submittedName>
</protein>
<dbReference type="Proteomes" id="UP001177021">
    <property type="component" value="Unassembled WGS sequence"/>
</dbReference>
<organism evidence="1 2">
    <name type="scientific">Trifolium pratense</name>
    <name type="common">Red clover</name>
    <dbReference type="NCBI Taxonomy" id="57577"/>
    <lineage>
        <taxon>Eukaryota</taxon>
        <taxon>Viridiplantae</taxon>
        <taxon>Streptophyta</taxon>
        <taxon>Embryophyta</taxon>
        <taxon>Tracheophyta</taxon>
        <taxon>Spermatophyta</taxon>
        <taxon>Magnoliopsida</taxon>
        <taxon>eudicotyledons</taxon>
        <taxon>Gunneridae</taxon>
        <taxon>Pentapetalae</taxon>
        <taxon>rosids</taxon>
        <taxon>fabids</taxon>
        <taxon>Fabales</taxon>
        <taxon>Fabaceae</taxon>
        <taxon>Papilionoideae</taxon>
        <taxon>50 kb inversion clade</taxon>
        <taxon>NPAAA clade</taxon>
        <taxon>Hologalegina</taxon>
        <taxon>IRL clade</taxon>
        <taxon>Trifolieae</taxon>
        <taxon>Trifolium</taxon>
    </lineage>
</organism>
<sequence>MNQLVEKMINLSLSSNHYEEIGKLIISYISKYEINVNTTILLFVIVILGSLYFSFFSNNNNVSNQKHKLLIKPKPNKFDRTRSWIIREIHSGEPILNRLKEDFNKACVNPATLKDTEKVLKALLNEEYLDLIKIQQAVAKLEMSGSENSAVKKLEEALEKANNANKPHEAYEIEMFLVEMLIYKRDLEKALNRACLKDESLRDARRPLYKAIIHQMNAYMIKSKKEKKKEKKKAIECWEEFVTLRDPPYAEDSYSFKEFKKNVKKLLSAEKELYGKNEQ</sequence>
<name>A0ACB0KQ86_TRIPR</name>
<evidence type="ECO:0000313" key="2">
    <source>
        <dbReference type="Proteomes" id="UP001177021"/>
    </source>
</evidence>
<evidence type="ECO:0000313" key="1">
    <source>
        <dbReference type="EMBL" id="CAJ2658643.1"/>
    </source>
</evidence>
<accession>A0ACB0KQ86</accession>
<reference evidence="1" key="1">
    <citation type="submission" date="2023-10" db="EMBL/GenBank/DDBJ databases">
        <authorList>
            <person name="Rodriguez Cubillos JULIANA M."/>
            <person name="De Vega J."/>
        </authorList>
    </citation>
    <scope>NUCLEOTIDE SEQUENCE</scope>
</reference>
<gene>
    <name evidence="1" type="ORF">MILVUS5_LOCUS24985</name>
</gene>
<proteinExistence type="predicted"/>
<comment type="caution">
    <text evidence="1">The sequence shown here is derived from an EMBL/GenBank/DDBJ whole genome shotgun (WGS) entry which is preliminary data.</text>
</comment>
<keyword evidence="2" id="KW-1185">Reference proteome</keyword>